<comment type="similarity">
    <text evidence="4 14">Belongs to the cytochrome P450 family.</text>
</comment>
<organism evidence="17">
    <name type="scientific">Serpula lacrymans var. lacrymans (strain S7.3)</name>
    <name type="common">Dry rot fungus</name>
    <dbReference type="NCBI Taxonomy" id="936435"/>
    <lineage>
        <taxon>Eukaryota</taxon>
        <taxon>Fungi</taxon>
        <taxon>Dikarya</taxon>
        <taxon>Basidiomycota</taxon>
        <taxon>Agaricomycotina</taxon>
        <taxon>Agaricomycetes</taxon>
        <taxon>Agaricomycetidae</taxon>
        <taxon>Boletales</taxon>
        <taxon>Coniophorineae</taxon>
        <taxon>Serpulaceae</taxon>
        <taxon>Serpula</taxon>
    </lineage>
</organism>
<dbReference type="InterPro" id="IPR001128">
    <property type="entry name" value="Cyt_P450"/>
</dbReference>
<dbReference type="GO" id="GO:0020037">
    <property type="term" value="F:heme binding"/>
    <property type="evidence" value="ECO:0007669"/>
    <property type="project" value="InterPro"/>
</dbReference>
<dbReference type="GO" id="GO:0016020">
    <property type="term" value="C:membrane"/>
    <property type="evidence" value="ECO:0007669"/>
    <property type="project" value="UniProtKB-SubCell"/>
</dbReference>
<evidence type="ECO:0008006" key="18">
    <source>
        <dbReference type="Google" id="ProtNLM"/>
    </source>
</evidence>
<comment type="pathway">
    <text evidence="3">Secondary metabolite biosynthesis; terpenoid biosynthesis.</text>
</comment>
<protein>
    <recommendedName>
        <fullName evidence="18">Monooxygenase</fullName>
    </recommendedName>
</protein>
<keyword evidence="8 15" id="KW-1133">Transmembrane helix</keyword>
<dbReference type="PANTHER" id="PTHR24305:SF166">
    <property type="entry name" value="CYTOCHROME P450 12A4, MITOCHONDRIAL-RELATED"/>
    <property type="match status" value="1"/>
</dbReference>
<dbReference type="STRING" id="936435.F8Q8I3"/>
<evidence type="ECO:0000313" key="16">
    <source>
        <dbReference type="EMBL" id="EGN95871.1"/>
    </source>
</evidence>
<name>F8Q8I3_SERL3</name>
<dbReference type="Gene3D" id="1.10.630.10">
    <property type="entry name" value="Cytochrome P450"/>
    <property type="match status" value="1"/>
</dbReference>
<dbReference type="InParanoid" id="F8Q8I3"/>
<evidence type="ECO:0000256" key="5">
    <source>
        <dbReference type="ARBA" id="ARBA00022617"/>
    </source>
</evidence>
<evidence type="ECO:0000256" key="7">
    <source>
        <dbReference type="ARBA" id="ARBA00022723"/>
    </source>
</evidence>
<keyword evidence="17" id="KW-1185">Reference proteome</keyword>
<dbReference type="InterPro" id="IPR050121">
    <property type="entry name" value="Cytochrome_P450_monoxygenase"/>
</dbReference>
<dbReference type="InterPro" id="IPR036396">
    <property type="entry name" value="Cyt_P450_sf"/>
</dbReference>
<sequence length="512" mass="58160">MSILPFSPSSDIFSTLNVSVLSAVIAAWIVLKSSGLNRVLKNLIVGPSDPTFGVKGGRSINGPAFKWPFGNLEDKFMRGRVKGIEWQAKYGSVYRIWSGDQAEVVLTRWQDALEFYRDSHLHIKPRDSDGGWMFKAILGFGLGLVSESQWRRLRGHFDPHFNFGIVSKFVPDILLEADEFVQGISPSGSANTIDMHTGDDFKPFGFFLVAKFLFGELDKSQRQILTELIDMHTSIFKLIFTDVKAMIPVARYLPFLQVSRTIKTFHDRWLDFNHDAFEKVKGDPNYPITHLWQAKENGTMSEKELLNTVDESLFANVDVSAGVVAWSILMTSVHQSHQKRLRAEIAENAHDLDGYVRRSDTYLHHTLLETLRVHPVAPLIPPESATVDKVLDDGYVIPRGVKVITDVVAVNVRDEFWGDDRELFKPERFEKLTAEEVKRHLFQFGFGPRQCLGKYIADRMVKALLVYMFGRFEGVELPNGQDAKGDWKVKVDTFVQLPDARVRFTKLAKPLV</sequence>
<comment type="subcellular location">
    <subcellularLocation>
        <location evidence="2">Membrane</location>
    </subcellularLocation>
</comment>
<evidence type="ECO:0000256" key="4">
    <source>
        <dbReference type="ARBA" id="ARBA00010617"/>
    </source>
</evidence>
<evidence type="ECO:0000256" key="1">
    <source>
        <dbReference type="ARBA" id="ARBA00001971"/>
    </source>
</evidence>
<evidence type="ECO:0000256" key="8">
    <source>
        <dbReference type="ARBA" id="ARBA00022989"/>
    </source>
</evidence>
<evidence type="ECO:0000256" key="6">
    <source>
        <dbReference type="ARBA" id="ARBA00022692"/>
    </source>
</evidence>
<proteinExistence type="inferred from homology"/>
<evidence type="ECO:0000256" key="3">
    <source>
        <dbReference type="ARBA" id="ARBA00004721"/>
    </source>
</evidence>
<reference evidence="17" key="1">
    <citation type="journal article" date="2011" name="Science">
        <title>The plant cell wall-decomposing machinery underlies the functional diversity of forest fungi.</title>
        <authorList>
            <person name="Eastwood D.C."/>
            <person name="Floudas D."/>
            <person name="Binder M."/>
            <person name="Majcherczyk A."/>
            <person name="Schneider P."/>
            <person name="Aerts A."/>
            <person name="Asiegbu F.O."/>
            <person name="Baker S.E."/>
            <person name="Barry K."/>
            <person name="Bendiksby M."/>
            <person name="Blumentritt M."/>
            <person name="Coutinho P.M."/>
            <person name="Cullen D."/>
            <person name="de Vries R.P."/>
            <person name="Gathman A."/>
            <person name="Goodell B."/>
            <person name="Henrissat B."/>
            <person name="Ihrmark K."/>
            <person name="Kauserud H."/>
            <person name="Kohler A."/>
            <person name="LaButti K."/>
            <person name="Lapidus A."/>
            <person name="Lavin J.L."/>
            <person name="Lee Y.-H."/>
            <person name="Lindquist E."/>
            <person name="Lilly W."/>
            <person name="Lucas S."/>
            <person name="Morin E."/>
            <person name="Murat C."/>
            <person name="Oguiza J.A."/>
            <person name="Park J."/>
            <person name="Pisabarro A.G."/>
            <person name="Riley R."/>
            <person name="Rosling A."/>
            <person name="Salamov A."/>
            <person name="Schmidt O."/>
            <person name="Schmutz J."/>
            <person name="Skrede I."/>
            <person name="Stenlid J."/>
            <person name="Wiebenga A."/>
            <person name="Xie X."/>
            <person name="Kuees U."/>
            <person name="Hibbett D.S."/>
            <person name="Hoffmeister D."/>
            <person name="Hoegberg N."/>
            <person name="Martin F."/>
            <person name="Grigoriev I.V."/>
            <person name="Watkinson S.C."/>
        </authorList>
    </citation>
    <scope>NUCLEOTIDE SEQUENCE [LARGE SCALE GENOMIC DNA]</scope>
    <source>
        <strain evidence="17">strain S7.3</strain>
    </source>
</reference>
<dbReference type="PRINTS" id="PR00463">
    <property type="entry name" value="EP450I"/>
</dbReference>
<dbReference type="InterPro" id="IPR017972">
    <property type="entry name" value="Cyt_P450_CS"/>
</dbReference>
<evidence type="ECO:0000256" key="11">
    <source>
        <dbReference type="ARBA" id="ARBA00023033"/>
    </source>
</evidence>
<evidence type="ECO:0000256" key="10">
    <source>
        <dbReference type="ARBA" id="ARBA00023004"/>
    </source>
</evidence>
<keyword evidence="12 15" id="KW-0472">Membrane</keyword>
<evidence type="ECO:0000256" key="15">
    <source>
        <dbReference type="SAM" id="Phobius"/>
    </source>
</evidence>
<dbReference type="InterPro" id="IPR002401">
    <property type="entry name" value="Cyt_P450_E_grp-I"/>
</dbReference>
<keyword evidence="5 13" id="KW-0349">Heme</keyword>
<evidence type="ECO:0000256" key="13">
    <source>
        <dbReference type="PIRSR" id="PIRSR602401-1"/>
    </source>
</evidence>
<feature type="binding site" description="axial binding residue" evidence="13">
    <location>
        <position position="451"/>
    </location>
    <ligand>
        <name>heme</name>
        <dbReference type="ChEBI" id="CHEBI:30413"/>
    </ligand>
    <ligandPart>
        <name>Fe</name>
        <dbReference type="ChEBI" id="CHEBI:18248"/>
    </ligandPart>
</feature>
<dbReference type="AlphaFoldDB" id="F8Q8I3"/>
<keyword evidence="9 14" id="KW-0560">Oxidoreductase</keyword>
<feature type="transmembrane region" description="Helical" evidence="15">
    <location>
        <begin position="12"/>
        <end position="31"/>
    </location>
</feature>
<dbReference type="OMA" id="TYRIWAA"/>
<dbReference type="Pfam" id="PF00067">
    <property type="entry name" value="p450"/>
    <property type="match status" value="1"/>
</dbReference>
<dbReference type="EMBL" id="GL945485">
    <property type="protein sequence ID" value="EGN95871.1"/>
    <property type="molecule type" value="Genomic_DNA"/>
</dbReference>
<evidence type="ECO:0000256" key="2">
    <source>
        <dbReference type="ARBA" id="ARBA00004370"/>
    </source>
</evidence>
<comment type="cofactor">
    <cofactor evidence="1 13">
        <name>heme</name>
        <dbReference type="ChEBI" id="CHEBI:30413"/>
    </cofactor>
</comment>
<dbReference type="GO" id="GO:0004497">
    <property type="term" value="F:monooxygenase activity"/>
    <property type="evidence" value="ECO:0007669"/>
    <property type="project" value="UniProtKB-KW"/>
</dbReference>
<evidence type="ECO:0000256" key="12">
    <source>
        <dbReference type="ARBA" id="ARBA00023136"/>
    </source>
</evidence>
<dbReference type="GO" id="GO:0005506">
    <property type="term" value="F:iron ion binding"/>
    <property type="evidence" value="ECO:0007669"/>
    <property type="project" value="InterPro"/>
</dbReference>
<keyword evidence="7 13" id="KW-0479">Metal-binding</keyword>
<dbReference type="PANTHER" id="PTHR24305">
    <property type="entry name" value="CYTOCHROME P450"/>
    <property type="match status" value="1"/>
</dbReference>
<gene>
    <name evidence="16" type="ORF">SERLA73DRAFT_162569</name>
</gene>
<accession>F8Q8I3</accession>
<dbReference type="GO" id="GO:0016705">
    <property type="term" value="F:oxidoreductase activity, acting on paired donors, with incorporation or reduction of molecular oxygen"/>
    <property type="evidence" value="ECO:0007669"/>
    <property type="project" value="InterPro"/>
</dbReference>
<dbReference type="PROSITE" id="PS00086">
    <property type="entry name" value="CYTOCHROME_P450"/>
    <property type="match status" value="1"/>
</dbReference>
<keyword evidence="10 13" id="KW-0408">Iron</keyword>
<dbReference type="Proteomes" id="UP000008063">
    <property type="component" value="Unassembled WGS sequence"/>
</dbReference>
<evidence type="ECO:0000256" key="9">
    <source>
        <dbReference type="ARBA" id="ARBA00023002"/>
    </source>
</evidence>
<evidence type="ECO:0000313" key="17">
    <source>
        <dbReference type="Proteomes" id="UP000008063"/>
    </source>
</evidence>
<keyword evidence="11 14" id="KW-0503">Monooxygenase</keyword>
<dbReference type="HOGENOM" id="CLU_042557_2_0_1"/>
<evidence type="ECO:0000256" key="14">
    <source>
        <dbReference type="RuleBase" id="RU000461"/>
    </source>
</evidence>
<dbReference type="SUPFAM" id="SSF48264">
    <property type="entry name" value="Cytochrome P450"/>
    <property type="match status" value="1"/>
</dbReference>
<dbReference type="eggNOG" id="KOG0157">
    <property type="taxonomic scope" value="Eukaryota"/>
</dbReference>
<keyword evidence="6 15" id="KW-0812">Transmembrane</keyword>